<gene>
    <name evidence="1" type="ORF">OIE82_08435</name>
</gene>
<organism evidence="1">
    <name type="scientific">Streptomyces althioticus</name>
    <dbReference type="NCBI Taxonomy" id="83380"/>
    <lineage>
        <taxon>Bacteria</taxon>
        <taxon>Bacillati</taxon>
        <taxon>Actinomycetota</taxon>
        <taxon>Actinomycetes</taxon>
        <taxon>Kitasatosporales</taxon>
        <taxon>Streptomycetaceae</taxon>
        <taxon>Streptomyces</taxon>
        <taxon>Streptomyces althioticus group</taxon>
    </lineage>
</organism>
<accession>A0ABZ1Y1L8</accession>
<dbReference type="RefSeq" id="WP_395758506.1">
    <property type="nucleotide sequence ID" value="NZ_CP109207.1"/>
</dbReference>
<evidence type="ECO:0000313" key="1">
    <source>
        <dbReference type="EMBL" id="WUU53157.1"/>
    </source>
</evidence>
<dbReference type="EMBL" id="CP109207">
    <property type="protein sequence ID" value="WUU53157.1"/>
    <property type="molecule type" value="Genomic_DNA"/>
</dbReference>
<sequence length="157" mass="16519">MLRTPDAQGAVLFSEGGCALIAGTTAFMASAVSEGTDTARARFGHYARTLLERHPSLAPVAASHPPGHRVWSRLGDVDPAGATAQQLALLEVFTEVGTCSAPDFAHGWWEARPASQANGERVRGALGDLLDEVFMILEEYSVDPDLTESGDLGDAGL</sequence>
<protein>
    <submittedName>
        <fullName evidence="1">Uncharacterized protein</fullName>
    </submittedName>
</protein>
<name>A0ABZ1Y1L8_9ACTN</name>
<proteinExistence type="predicted"/>
<reference evidence="1" key="1">
    <citation type="submission" date="2022-10" db="EMBL/GenBank/DDBJ databases">
        <title>The complete genomes of actinobacterial strains from the NBC collection.</title>
        <authorList>
            <person name="Joergensen T.S."/>
            <person name="Alvarez Arevalo M."/>
            <person name="Sterndorff E.B."/>
            <person name="Faurdal D."/>
            <person name="Vuksanovic O."/>
            <person name="Mourched A.-S."/>
            <person name="Charusanti P."/>
            <person name="Shaw S."/>
            <person name="Blin K."/>
            <person name="Weber T."/>
        </authorList>
    </citation>
    <scope>NUCLEOTIDE SEQUENCE [LARGE SCALE GENOMIC DNA]</scope>
    <source>
        <strain evidence="1">NBC 01686</strain>
    </source>
</reference>